<sequence>MELKFNNEDELSRFAQDFALILKAGDCIALEGDLGAGKTTFARAVIRAAYGDFDKKIEVPSPTFTLVQLYDTSPAIAHFDLYRIADAEELDELGLEPALEAGAALIEWPSKAAEALPPDLVVIRLTEDSNKPDARLMTIGGNEDFLKRLKRSMRIRAFLADNGFGQADRSSFPGDASARNYEFIHIDDEERPLILMDAPKLPQEPALFDGLTYKQIVHLSEEVSAFVAVSEMLREQGFTAPEIYAQDLPQGLLLIEHLGEGKIVTDDNTPIKDRYLAAVEVLADIHGKRWNNVWTFPDGQTHTIPRYDERAMRTGLSLLPDWWGKENDLSETLRDELFTLWTPIFRRFQSGYNDLIIRDFHSPNIIWRGDKTGNDRIGIIDHQDALIGPGAYDVASLMQDARTIVPSKLQAEILNTYCARRRRHQQGFNEEQSRLDIATLCAFRSSRLLGLWVRLDVRDSKHRFRQYEAPTRAYLAQSLSHPQLGKLRQWYVKAGVIDE</sequence>
<dbReference type="Gene3D" id="3.30.200.20">
    <property type="entry name" value="Phosphorylase Kinase, domain 1"/>
    <property type="match status" value="1"/>
</dbReference>
<evidence type="ECO:0000256" key="7">
    <source>
        <dbReference type="ARBA" id="ARBA00022741"/>
    </source>
</evidence>
<evidence type="ECO:0000259" key="11">
    <source>
        <dbReference type="Pfam" id="PF01636"/>
    </source>
</evidence>
<dbReference type="GO" id="GO:0005524">
    <property type="term" value="F:ATP binding"/>
    <property type="evidence" value="ECO:0007669"/>
    <property type="project" value="UniProtKB-KW"/>
</dbReference>
<evidence type="ECO:0000256" key="9">
    <source>
        <dbReference type="ARBA" id="ARBA00022842"/>
    </source>
</evidence>
<dbReference type="Pfam" id="PF02367">
    <property type="entry name" value="TsaE"/>
    <property type="match status" value="1"/>
</dbReference>
<keyword evidence="7" id="KW-0547">Nucleotide-binding</keyword>
<proteinExistence type="inferred from homology"/>
<name>A0A0N0E8F8_9HYPH</name>
<dbReference type="Proteomes" id="UP000038011">
    <property type="component" value="Unassembled WGS sequence"/>
</dbReference>
<evidence type="ECO:0000256" key="3">
    <source>
        <dbReference type="ARBA" id="ARBA00019010"/>
    </source>
</evidence>
<evidence type="ECO:0000313" key="13">
    <source>
        <dbReference type="Proteomes" id="UP000038011"/>
    </source>
</evidence>
<evidence type="ECO:0000256" key="4">
    <source>
        <dbReference type="ARBA" id="ARBA00022490"/>
    </source>
</evidence>
<dbReference type="Gene3D" id="3.40.50.300">
    <property type="entry name" value="P-loop containing nucleotide triphosphate hydrolases"/>
    <property type="match status" value="1"/>
</dbReference>
<evidence type="ECO:0000256" key="8">
    <source>
        <dbReference type="ARBA" id="ARBA00022840"/>
    </source>
</evidence>
<dbReference type="OrthoDB" id="9809275at2"/>
<keyword evidence="8" id="KW-0067">ATP-binding</keyword>
<dbReference type="SUPFAM" id="SSF52540">
    <property type="entry name" value="P-loop containing nucleoside triphosphate hydrolases"/>
    <property type="match status" value="1"/>
</dbReference>
<keyword evidence="4" id="KW-0963">Cytoplasm</keyword>
<feature type="domain" description="Aminoglycoside phosphotransferase" evidence="11">
    <location>
        <begin position="171"/>
        <end position="422"/>
    </location>
</feature>
<dbReference type="GO" id="GO:0046872">
    <property type="term" value="F:metal ion binding"/>
    <property type="evidence" value="ECO:0007669"/>
    <property type="project" value="UniProtKB-KW"/>
</dbReference>
<dbReference type="PANTHER" id="PTHR33540:SF2">
    <property type="entry name" value="TRNA THREONYLCARBAMOYLADENOSINE BIOSYNTHESIS PROTEIN TSAE"/>
    <property type="match status" value="1"/>
</dbReference>
<dbReference type="GO" id="GO:0005737">
    <property type="term" value="C:cytoplasm"/>
    <property type="evidence" value="ECO:0007669"/>
    <property type="project" value="UniProtKB-SubCell"/>
</dbReference>
<dbReference type="NCBIfam" id="TIGR00150">
    <property type="entry name" value="T6A_YjeE"/>
    <property type="match status" value="1"/>
</dbReference>
<protein>
    <recommendedName>
        <fullName evidence="3">tRNA threonylcarbamoyladenosine biosynthesis protein TsaE</fullName>
    </recommendedName>
    <alternativeName>
        <fullName evidence="10">t(6)A37 threonylcarbamoyladenosine biosynthesis protein TsaE</fullName>
    </alternativeName>
</protein>
<evidence type="ECO:0000313" key="12">
    <source>
        <dbReference type="EMBL" id="KPB02182.1"/>
    </source>
</evidence>
<gene>
    <name evidence="12" type="ORF">SU32_04920</name>
</gene>
<keyword evidence="9" id="KW-0460">Magnesium</keyword>
<evidence type="ECO:0000256" key="1">
    <source>
        <dbReference type="ARBA" id="ARBA00004496"/>
    </source>
</evidence>
<evidence type="ECO:0000256" key="10">
    <source>
        <dbReference type="ARBA" id="ARBA00032441"/>
    </source>
</evidence>
<dbReference type="GO" id="GO:0002949">
    <property type="term" value="P:tRNA threonylcarbamoyladenosine modification"/>
    <property type="evidence" value="ECO:0007669"/>
    <property type="project" value="InterPro"/>
</dbReference>
<evidence type="ECO:0000256" key="5">
    <source>
        <dbReference type="ARBA" id="ARBA00022694"/>
    </source>
</evidence>
<keyword evidence="13" id="KW-1185">Reference proteome</keyword>
<dbReference type="InterPro" id="IPR003442">
    <property type="entry name" value="T6A_TsaE"/>
</dbReference>
<evidence type="ECO:0000256" key="2">
    <source>
        <dbReference type="ARBA" id="ARBA00007599"/>
    </source>
</evidence>
<comment type="similarity">
    <text evidence="2">Belongs to the TsaE family.</text>
</comment>
<dbReference type="InterPro" id="IPR011009">
    <property type="entry name" value="Kinase-like_dom_sf"/>
</dbReference>
<evidence type="ECO:0000256" key="6">
    <source>
        <dbReference type="ARBA" id="ARBA00022723"/>
    </source>
</evidence>
<dbReference type="STRING" id="1514904.SU32_04920"/>
<dbReference type="InterPro" id="IPR002575">
    <property type="entry name" value="Aminoglycoside_PTrfase"/>
</dbReference>
<dbReference type="PATRIC" id="fig|1514904.3.peg.2975"/>
<comment type="subcellular location">
    <subcellularLocation>
        <location evidence="1">Cytoplasm</location>
    </subcellularLocation>
</comment>
<comment type="caution">
    <text evidence="12">The sequence shown here is derived from an EMBL/GenBank/DDBJ whole genome shotgun (WGS) entry which is preliminary data.</text>
</comment>
<dbReference type="AlphaFoldDB" id="A0A0N0E8F8"/>
<dbReference type="PANTHER" id="PTHR33540">
    <property type="entry name" value="TRNA THREONYLCARBAMOYLADENOSINE BIOSYNTHESIS PROTEIN TSAE"/>
    <property type="match status" value="1"/>
</dbReference>
<organism evidence="12 13">
    <name type="scientific">Ahrensia marina</name>
    <dbReference type="NCBI Taxonomy" id="1514904"/>
    <lineage>
        <taxon>Bacteria</taxon>
        <taxon>Pseudomonadati</taxon>
        <taxon>Pseudomonadota</taxon>
        <taxon>Alphaproteobacteria</taxon>
        <taxon>Hyphomicrobiales</taxon>
        <taxon>Ahrensiaceae</taxon>
        <taxon>Ahrensia</taxon>
    </lineage>
</organism>
<accession>A0A0N0E8F8</accession>
<dbReference type="InterPro" id="IPR027417">
    <property type="entry name" value="P-loop_NTPase"/>
</dbReference>
<dbReference type="SUPFAM" id="SSF56112">
    <property type="entry name" value="Protein kinase-like (PK-like)"/>
    <property type="match status" value="1"/>
</dbReference>
<dbReference type="EMBL" id="JXMU01000005">
    <property type="protein sequence ID" value="KPB02182.1"/>
    <property type="molecule type" value="Genomic_DNA"/>
</dbReference>
<dbReference type="Pfam" id="PF01636">
    <property type="entry name" value="APH"/>
    <property type="match status" value="1"/>
</dbReference>
<reference evidence="12 13" key="1">
    <citation type="submission" date="2015-01" db="EMBL/GenBank/DDBJ databases">
        <title>Ahrensia donghaiensis sp. nov., a novel dimethylsulphoniopropionate-cleavage bacterium isolated from seawater and emended descriptions of the genus Ahrensia and Ahrensia kielensis.</title>
        <authorList>
            <person name="Liu J."/>
        </authorList>
    </citation>
    <scope>NUCLEOTIDE SEQUENCE [LARGE SCALE GENOMIC DNA]</scope>
    <source>
        <strain evidence="12 13">LZD062</strain>
    </source>
</reference>
<keyword evidence="5" id="KW-0819">tRNA processing</keyword>
<keyword evidence="6" id="KW-0479">Metal-binding</keyword>
<dbReference type="Gene3D" id="3.90.1200.10">
    <property type="match status" value="1"/>
</dbReference>